<dbReference type="EMBL" id="CP019472">
    <property type="protein sequence ID" value="UQC76614.1"/>
    <property type="molecule type" value="Genomic_DNA"/>
</dbReference>
<name>A0A9Q8WAZ0_9PEZI</name>
<dbReference type="KEGG" id="clup:CLUP02_18127"/>
<dbReference type="GeneID" id="73352041"/>
<dbReference type="Proteomes" id="UP000830671">
    <property type="component" value="Chromosome 10"/>
</dbReference>
<keyword evidence="2" id="KW-1185">Reference proteome</keyword>
<dbReference type="RefSeq" id="XP_049138255.1">
    <property type="nucleotide sequence ID" value="XM_049297031.1"/>
</dbReference>
<proteinExistence type="predicted"/>
<sequence length="53" mass="6049">MINRSSGEIGRLSLFNVETTVKVVLNDVFVPPEWYLPLSINVLHANLACREHR</sequence>
<protein>
    <submittedName>
        <fullName evidence="1">Uncharacterized protein</fullName>
    </submittedName>
</protein>
<dbReference type="AlphaFoldDB" id="A0A9Q8WAZ0"/>
<evidence type="ECO:0000313" key="2">
    <source>
        <dbReference type="Proteomes" id="UP000830671"/>
    </source>
</evidence>
<evidence type="ECO:0000313" key="1">
    <source>
        <dbReference type="EMBL" id="UQC76614.1"/>
    </source>
</evidence>
<organism evidence="1 2">
    <name type="scientific">Colletotrichum lupini</name>
    <dbReference type="NCBI Taxonomy" id="145971"/>
    <lineage>
        <taxon>Eukaryota</taxon>
        <taxon>Fungi</taxon>
        <taxon>Dikarya</taxon>
        <taxon>Ascomycota</taxon>
        <taxon>Pezizomycotina</taxon>
        <taxon>Sordariomycetes</taxon>
        <taxon>Hypocreomycetidae</taxon>
        <taxon>Glomerellales</taxon>
        <taxon>Glomerellaceae</taxon>
        <taxon>Colletotrichum</taxon>
        <taxon>Colletotrichum acutatum species complex</taxon>
    </lineage>
</organism>
<accession>A0A9Q8WAZ0</accession>
<gene>
    <name evidence="1" type="ORF">CLUP02_18127</name>
</gene>
<reference evidence="1" key="1">
    <citation type="journal article" date="2021" name="Mol. Plant Microbe Interact.">
        <title>Complete Genome Sequence of the Plant-Pathogenic Fungus Colletotrichum lupini.</title>
        <authorList>
            <person name="Baroncelli R."/>
            <person name="Pensec F."/>
            <person name="Da Lio D."/>
            <person name="Boufleur T."/>
            <person name="Vicente I."/>
            <person name="Sarrocco S."/>
            <person name="Picot A."/>
            <person name="Baraldi E."/>
            <person name="Sukno S."/>
            <person name="Thon M."/>
            <person name="Le Floch G."/>
        </authorList>
    </citation>
    <scope>NUCLEOTIDE SEQUENCE</scope>
    <source>
        <strain evidence="1">IMI 504893</strain>
    </source>
</reference>